<evidence type="ECO:0000256" key="1">
    <source>
        <dbReference type="SAM" id="Phobius"/>
    </source>
</evidence>
<dbReference type="AlphaFoldDB" id="A0A1V6U214"/>
<dbReference type="STRING" id="303698.A0A1V6U214"/>
<protein>
    <submittedName>
        <fullName evidence="2">Uncharacterized protein</fullName>
    </submittedName>
</protein>
<dbReference type="EMBL" id="MLKD01000001">
    <property type="protein sequence ID" value="OQE32139.1"/>
    <property type="molecule type" value="Genomic_DNA"/>
</dbReference>
<feature type="transmembrane region" description="Helical" evidence="1">
    <location>
        <begin position="499"/>
        <end position="521"/>
    </location>
</feature>
<feature type="transmembrane region" description="Helical" evidence="1">
    <location>
        <begin position="84"/>
        <end position="108"/>
    </location>
</feature>
<keyword evidence="3" id="KW-1185">Reference proteome</keyword>
<dbReference type="OrthoDB" id="5376804at2759"/>
<dbReference type="PANTHER" id="PTHR35394">
    <property type="entry name" value="DUF3176 DOMAIN-CONTAINING PROTEIN"/>
    <property type="match status" value="1"/>
</dbReference>
<gene>
    <name evidence="2" type="ORF">PENSTE_c001G07741</name>
</gene>
<keyword evidence="1" id="KW-1133">Transmembrane helix</keyword>
<evidence type="ECO:0000313" key="3">
    <source>
        <dbReference type="Proteomes" id="UP000191285"/>
    </source>
</evidence>
<dbReference type="InterPro" id="IPR021514">
    <property type="entry name" value="DUF3176"/>
</dbReference>
<keyword evidence="1" id="KW-0472">Membrane</keyword>
<keyword evidence="1" id="KW-0812">Transmembrane</keyword>
<organism evidence="2 3">
    <name type="scientific">Penicillium steckii</name>
    <dbReference type="NCBI Taxonomy" id="303698"/>
    <lineage>
        <taxon>Eukaryota</taxon>
        <taxon>Fungi</taxon>
        <taxon>Dikarya</taxon>
        <taxon>Ascomycota</taxon>
        <taxon>Pezizomycotina</taxon>
        <taxon>Eurotiomycetes</taxon>
        <taxon>Eurotiomycetidae</taxon>
        <taxon>Eurotiales</taxon>
        <taxon>Aspergillaceae</taxon>
        <taxon>Penicillium</taxon>
    </lineage>
</organism>
<proteinExistence type="predicted"/>
<feature type="transmembrane region" description="Helical" evidence="1">
    <location>
        <begin position="50"/>
        <end position="72"/>
    </location>
</feature>
<accession>A0A1V6U214</accession>
<comment type="caution">
    <text evidence="2">The sequence shown here is derived from an EMBL/GenBank/DDBJ whole genome shotgun (WGS) entry which is preliminary data.</text>
</comment>
<reference evidence="3" key="1">
    <citation type="journal article" date="2017" name="Nat. Microbiol.">
        <title>Global analysis of biosynthetic gene clusters reveals vast potential of secondary metabolite production in Penicillium species.</title>
        <authorList>
            <person name="Nielsen J.C."/>
            <person name="Grijseels S."/>
            <person name="Prigent S."/>
            <person name="Ji B."/>
            <person name="Dainat J."/>
            <person name="Nielsen K.F."/>
            <person name="Frisvad J.C."/>
            <person name="Workman M."/>
            <person name="Nielsen J."/>
        </authorList>
    </citation>
    <scope>NUCLEOTIDE SEQUENCE [LARGE SCALE GENOMIC DNA]</scope>
    <source>
        <strain evidence="3">IBT 24891</strain>
    </source>
</reference>
<sequence>MYHPKEEYRLSYVPLEDERESTALPRQRPLSSAEQVLLQTKAKGFWGSSWTFEIIGCVISIAFLAAIVAVLFKYDGQPMPNWPYGITLNALVSVLSTVMKATMAFVLTECLAQLKWSWFHSGNKLSDLAILDAASRGIAGAMFVLFRFVPRHLVTFGCLILIIAVAIEPFVQQVMAIKERSIHAPGQASIQVCNSSLYTNYDEGPSPGMNMAPLGTIGAIYSGIFETEGPNSKSVTMECPTGNCTFPKYQSLGFCSKCMNITDSLKTSSPSSSSSNSMMSMGQTTYKLPNGFELSTSMSMSYLINTTAYRPLVKLDTKGMATITNFTAISAQQGYGGAVSATECALYFCVKTYETSVRQGKFTENEIGQATSSNSSATDVLSNFVITPDTCYYNGSRYEHPHEKGEDCQFSVNAFSKLSMANSLQPLLKGKASLFVSNRPDYTSDTIKALYGSYGNYTEMNNVFQSLASALTTNARSKICGSPVNGTAWTDQSYVHVRWVWLVLPGALVVLSLIFLIITIIHTRNQYIWKSSPLALLFSDLQIDAANTLKPDPTLKGMEDTSRNMQVWLETTADGVRLKAVQSHS</sequence>
<dbReference type="Pfam" id="PF11374">
    <property type="entry name" value="DUF3176"/>
    <property type="match status" value="1"/>
</dbReference>
<dbReference type="Proteomes" id="UP000191285">
    <property type="component" value="Unassembled WGS sequence"/>
</dbReference>
<name>A0A1V6U214_9EURO</name>
<evidence type="ECO:0000313" key="2">
    <source>
        <dbReference type="EMBL" id="OQE32139.1"/>
    </source>
</evidence>
<feature type="transmembrane region" description="Helical" evidence="1">
    <location>
        <begin position="153"/>
        <end position="171"/>
    </location>
</feature>
<dbReference type="PANTHER" id="PTHR35394:SF5">
    <property type="entry name" value="DUF3176 DOMAIN-CONTAINING PROTEIN"/>
    <property type="match status" value="1"/>
</dbReference>